<dbReference type="RefSeq" id="WP_377961069.1">
    <property type="nucleotide sequence ID" value="NZ_JBHZOL010000015.1"/>
</dbReference>
<dbReference type="CDD" id="cd03467">
    <property type="entry name" value="Rieske"/>
    <property type="match status" value="1"/>
</dbReference>
<evidence type="ECO:0000256" key="8">
    <source>
        <dbReference type="SAM" id="SignalP"/>
    </source>
</evidence>
<keyword evidence="1" id="KW-0001">2Fe-2S</keyword>
<comment type="caution">
    <text evidence="10">The sequence shown here is derived from an EMBL/GenBank/DDBJ whole genome shotgun (WGS) entry which is preliminary data.</text>
</comment>
<dbReference type="Pfam" id="PF00355">
    <property type="entry name" value="Rieske"/>
    <property type="match status" value="1"/>
</dbReference>
<keyword evidence="11" id="KW-1185">Reference proteome</keyword>
<gene>
    <name evidence="10" type="ORF">ACFVKH_02290</name>
</gene>
<dbReference type="Gene3D" id="2.102.10.10">
    <property type="entry name" value="Rieske [2Fe-2S] iron-sulphur domain"/>
    <property type="match status" value="1"/>
</dbReference>
<dbReference type="PRINTS" id="PR00162">
    <property type="entry name" value="RIESKE"/>
</dbReference>
<dbReference type="SUPFAM" id="SSF50022">
    <property type="entry name" value="ISP domain"/>
    <property type="match status" value="1"/>
</dbReference>
<evidence type="ECO:0000259" key="9">
    <source>
        <dbReference type="PROSITE" id="PS51296"/>
    </source>
</evidence>
<organism evidence="10 11">
    <name type="scientific">Almyronema epifaneia S1</name>
    <dbReference type="NCBI Taxonomy" id="2991925"/>
    <lineage>
        <taxon>Bacteria</taxon>
        <taxon>Bacillati</taxon>
        <taxon>Cyanobacteriota</taxon>
        <taxon>Cyanophyceae</taxon>
        <taxon>Nodosilineales</taxon>
        <taxon>Nodosilineaceae</taxon>
        <taxon>Almyronema</taxon>
        <taxon>Almyronema epifaneia</taxon>
    </lineage>
</organism>
<dbReference type="PANTHER" id="PTHR10134">
    <property type="entry name" value="CYTOCHROME B-C1 COMPLEX SUBUNIT RIESKE, MITOCHONDRIAL"/>
    <property type="match status" value="1"/>
</dbReference>
<proteinExistence type="predicted"/>
<sequence length="155" mass="16305">MKRRKFVSWISVGALASSLPVVLAACNRQADSETTSPAASSEEAADTAPPSQEFESVGTLEQLDQAGQLLNEQAAVGPVLIVRNPDAATELAAVNPICTHAGCTVEWQSDQALFVCPCHNSQFQADGTVVGGPATQPLALYEVKQEADDILVRKA</sequence>
<keyword evidence="4" id="KW-0411">Iron-sulfur</keyword>
<evidence type="ECO:0000313" key="11">
    <source>
        <dbReference type="Proteomes" id="UP001600165"/>
    </source>
</evidence>
<feature type="compositionally biased region" description="Low complexity" evidence="7">
    <location>
        <begin position="33"/>
        <end position="51"/>
    </location>
</feature>
<feature type="signal peptide" evidence="8">
    <location>
        <begin position="1"/>
        <end position="24"/>
    </location>
</feature>
<dbReference type="PROSITE" id="PS51296">
    <property type="entry name" value="RIESKE"/>
    <property type="match status" value="1"/>
</dbReference>
<reference evidence="10 11" key="1">
    <citation type="submission" date="2024-10" db="EMBL/GenBank/DDBJ databases">
        <authorList>
            <person name="Ratan Roy A."/>
            <person name="Morales Sandoval P.H."/>
            <person name="De Los Santos Villalobos S."/>
            <person name="Chakraborty S."/>
            <person name="Mukherjee J."/>
        </authorList>
    </citation>
    <scope>NUCLEOTIDE SEQUENCE [LARGE SCALE GENOMIC DNA]</scope>
    <source>
        <strain evidence="10 11">S1</strain>
    </source>
</reference>
<keyword evidence="3" id="KW-0408">Iron</keyword>
<keyword evidence="2" id="KW-0479">Metal-binding</keyword>
<feature type="chain" id="PRO_5046126909" evidence="8">
    <location>
        <begin position="25"/>
        <end position="155"/>
    </location>
</feature>
<keyword evidence="5" id="KW-1015">Disulfide bond</keyword>
<keyword evidence="8" id="KW-0732">Signal</keyword>
<protein>
    <submittedName>
        <fullName evidence="10">Ubiquinol-cytochrome c reductase iron-sulfur subunit</fullName>
    </submittedName>
</protein>
<accession>A0ABW6IBK5</accession>
<evidence type="ECO:0000256" key="3">
    <source>
        <dbReference type="ARBA" id="ARBA00023004"/>
    </source>
</evidence>
<feature type="domain" description="Rieske" evidence="9">
    <location>
        <begin position="56"/>
        <end position="152"/>
    </location>
</feature>
<dbReference type="Proteomes" id="UP001600165">
    <property type="component" value="Unassembled WGS sequence"/>
</dbReference>
<feature type="region of interest" description="Disordered" evidence="7">
    <location>
        <begin position="33"/>
        <end position="58"/>
    </location>
</feature>
<name>A0ABW6IBK5_9CYAN</name>
<dbReference type="PROSITE" id="PS51257">
    <property type="entry name" value="PROKAR_LIPOPROTEIN"/>
    <property type="match status" value="1"/>
</dbReference>
<dbReference type="EMBL" id="JBHZOL010000015">
    <property type="protein sequence ID" value="MFE4105090.1"/>
    <property type="molecule type" value="Genomic_DNA"/>
</dbReference>
<evidence type="ECO:0000256" key="1">
    <source>
        <dbReference type="ARBA" id="ARBA00022714"/>
    </source>
</evidence>
<dbReference type="InterPro" id="IPR036922">
    <property type="entry name" value="Rieske_2Fe-2S_sf"/>
</dbReference>
<dbReference type="InterPro" id="IPR017941">
    <property type="entry name" value="Rieske_2Fe-2S"/>
</dbReference>
<evidence type="ECO:0000313" key="10">
    <source>
        <dbReference type="EMBL" id="MFE4105090.1"/>
    </source>
</evidence>
<comment type="cofactor">
    <cofactor evidence="6">
        <name>[2Fe-2S] cluster</name>
        <dbReference type="ChEBI" id="CHEBI:190135"/>
    </cofactor>
</comment>
<evidence type="ECO:0000256" key="5">
    <source>
        <dbReference type="ARBA" id="ARBA00023157"/>
    </source>
</evidence>
<dbReference type="InterPro" id="IPR005805">
    <property type="entry name" value="Rieske_Fe-S_prot_C"/>
</dbReference>
<dbReference type="InterPro" id="IPR014349">
    <property type="entry name" value="Rieske_Fe-S_prot"/>
</dbReference>
<evidence type="ECO:0000256" key="7">
    <source>
        <dbReference type="SAM" id="MobiDB-lite"/>
    </source>
</evidence>
<evidence type="ECO:0000256" key="4">
    <source>
        <dbReference type="ARBA" id="ARBA00023014"/>
    </source>
</evidence>
<evidence type="ECO:0000256" key="6">
    <source>
        <dbReference type="ARBA" id="ARBA00034078"/>
    </source>
</evidence>
<evidence type="ECO:0000256" key="2">
    <source>
        <dbReference type="ARBA" id="ARBA00022723"/>
    </source>
</evidence>